<protein>
    <submittedName>
        <fullName evidence="1">Uncharacterized protein</fullName>
    </submittedName>
</protein>
<keyword evidence="1" id="KW-0614">Plasmid</keyword>
<name>A8ZLM5_ACAM1</name>
<organism evidence="1 2">
    <name type="scientific">Acaryochloris marina (strain MBIC 11017)</name>
    <dbReference type="NCBI Taxonomy" id="329726"/>
    <lineage>
        <taxon>Bacteria</taxon>
        <taxon>Bacillati</taxon>
        <taxon>Cyanobacteriota</taxon>
        <taxon>Cyanophyceae</taxon>
        <taxon>Acaryochloridales</taxon>
        <taxon>Acaryochloridaceae</taxon>
        <taxon>Acaryochloris</taxon>
    </lineage>
</organism>
<dbReference type="HOGENOM" id="CLU_3264091_0_0_3"/>
<dbReference type="Proteomes" id="UP000000268">
    <property type="component" value="Plasmid pREB2"/>
</dbReference>
<evidence type="ECO:0000313" key="1">
    <source>
        <dbReference type="EMBL" id="ABW32052.1"/>
    </source>
</evidence>
<dbReference type="AlphaFoldDB" id="A8ZLM5"/>
<sequence length="41" mass="4610">MEVDWLRVGANQKLGGGKDWVKSKSPTVMVRISRQTHGDLE</sequence>
<dbReference type="KEGG" id="amr:AM1_B0333"/>
<proteinExistence type="predicted"/>
<reference evidence="1 2" key="1">
    <citation type="journal article" date="2008" name="Proc. Natl. Acad. Sci. U.S.A.">
        <title>Niche adaptation and genome expansion in the chlorophyll d-producing cyanobacterium Acaryochloris marina.</title>
        <authorList>
            <person name="Swingley W.D."/>
            <person name="Chen M."/>
            <person name="Cheung P.C."/>
            <person name="Conrad A.L."/>
            <person name="Dejesa L.C."/>
            <person name="Hao J."/>
            <person name="Honchak B.M."/>
            <person name="Karbach L.E."/>
            <person name="Kurdoglu A."/>
            <person name="Lahiri S."/>
            <person name="Mastrian S.D."/>
            <person name="Miyashita H."/>
            <person name="Page L."/>
            <person name="Ramakrishna P."/>
            <person name="Satoh S."/>
            <person name="Sattley W.M."/>
            <person name="Shimada Y."/>
            <person name="Taylor H.L."/>
            <person name="Tomo T."/>
            <person name="Tsuchiya T."/>
            <person name="Wang Z.T."/>
            <person name="Raymond J."/>
            <person name="Mimuro M."/>
            <person name="Blankenship R.E."/>
            <person name="Touchman J.W."/>
        </authorList>
    </citation>
    <scope>NUCLEOTIDE SEQUENCE [LARGE SCALE GENOMIC DNA]</scope>
    <source>
        <strain evidence="2">MBIC 11017</strain>
        <plasmid evidence="2">Plasmid pREB2</plasmid>
    </source>
</reference>
<geneLocation type="plasmid" evidence="1 2">
    <name>pREB2</name>
</geneLocation>
<keyword evidence="2" id="KW-1185">Reference proteome</keyword>
<evidence type="ECO:0000313" key="2">
    <source>
        <dbReference type="Proteomes" id="UP000000268"/>
    </source>
</evidence>
<gene>
    <name evidence="1" type="ordered locus">AM1_B0333</name>
</gene>
<accession>A8ZLM5</accession>
<dbReference type="EMBL" id="CP000839">
    <property type="protein sequence ID" value="ABW32052.1"/>
    <property type="molecule type" value="Genomic_DNA"/>
</dbReference>